<dbReference type="PROSITE" id="PS51374">
    <property type="entry name" value="NDPK_LIKE"/>
    <property type="match status" value="1"/>
</dbReference>
<keyword evidence="5 11" id="KW-0479">Metal-binding</keyword>
<dbReference type="HAMAP" id="MF_00451">
    <property type="entry name" value="NDP_kinase"/>
    <property type="match status" value="1"/>
</dbReference>
<comment type="caution">
    <text evidence="16">The sequence shown here is derived from an EMBL/GenBank/DDBJ whole genome shotgun (WGS) entry which is preliminary data.</text>
</comment>
<dbReference type="SUPFAM" id="SSF54919">
    <property type="entry name" value="Nucleoside diphosphate kinase, NDK"/>
    <property type="match status" value="1"/>
</dbReference>
<evidence type="ECO:0000256" key="9">
    <source>
        <dbReference type="ARBA" id="ARBA00022842"/>
    </source>
</evidence>
<feature type="binding site" evidence="11 12">
    <location>
        <position position="104"/>
    </location>
    <ligand>
        <name>ATP</name>
        <dbReference type="ChEBI" id="CHEBI:30616"/>
    </ligand>
</feature>
<dbReference type="InterPro" id="IPR036850">
    <property type="entry name" value="NDK-like_dom_sf"/>
</dbReference>
<evidence type="ECO:0000256" key="11">
    <source>
        <dbReference type="HAMAP-Rule" id="MF_00451"/>
    </source>
</evidence>
<dbReference type="Pfam" id="PF00334">
    <property type="entry name" value="NDK"/>
    <property type="match status" value="1"/>
</dbReference>
<evidence type="ECO:0000256" key="2">
    <source>
        <dbReference type="ARBA" id="ARBA00022490"/>
    </source>
</evidence>
<feature type="domain" description="Nucleoside diphosphate kinase-like" evidence="15">
    <location>
        <begin position="3"/>
        <end position="140"/>
    </location>
</feature>
<feature type="active site" description="Pros-phosphohistidine intermediate" evidence="11 12">
    <location>
        <position position="117"/>
    </location>
</feature>
<dbReference type="CDD" id="cd04413">
    <property type="entry name" value="NDPk_I"/>
    <property type="match status" value="1"/>
</dbReference>
<protein>
    <recommendedName>
        <fullName evidence="11 14">Nucleoside diphosphate kinase</fullName>
        <shortName evidence="11">NDK</shortName>
        <shortName evidence="11">NDP kinase</shortName>
        <ecNumber evidence="11 14">2.7.4.6</ecNumber>
    </recommendedName>
    <alternativeName>
        <fullName evidence="11">Nucleoside-2-P kinase</fullName>
    </alternativeName>
</protein>
<keyword evidence="9 11" id="KW-0460">Magnesium</keyword>
<dbReference type="PANTHER" id="PTHR46161">
    <property type="entry name" value="NUCLEOSIDE DIPHOSPHATE KINASE"/>
    <property type="match status" value="1"/>
</dbReference>
<dbReference type="PANTHER" id="PTHR46161:SF3">
    <property type="entry name" value="NUCLEOSIDE DIPHOSPHATE KINASE DDB_G0292928-RELATED"/>
    <property type="match status" value="1"/>
</dbReference>
<evidence type="ECO:0000256" key="5">
    <source>
        <dbReference type="ARBA" id="ARBA00022723"/>
    </source>
</evidence>
<evidence type="ECO:0000256" key="6">
    <source>
        <dbReference type="ARBA" id="ARBA00022741"/>
    </source>
</evidence>
<organism evidence="16 17">
    <name type="scientific">Bdellovibrio svalbardensis</name>
    <dbReference type="NCBI Taxonomy" id="2972972"/>
    <lineage>
        <taxon>Bacteria</taxon>
        <taxon>Pseudomonadati</taxon>
        <taxon>Bdellovibrionota</taxon>
        <taxon>Bdellovibrionia</taxon>
        <taxon>Bdellovibrionales</taxon>
        <taxon>Pseudobdellovibrionaceae</taxon>
        <taxon>Bdellovibrio</taxon>
    </lineage>
</organism>
<feature type="binding site" evidence="11 12">
    <location>
        <position position="59"/>
    </location>
    <ligand>
        <name>ATP</name>
        <dbReference type="ChEBI" id="CHEBI:30616"/>
    </ligand>
</feature>
<keyword evidence="10 11" id="KW-0546">Nucleotide metabolism</keyword>
<keyword evidence="6 11" id="KW-0547">Nucleotide-binding</keyword>
<dbReference type="InterPro" id="IPR034907">
    <property type="entry name" value="NDK-like_dom"/>
</dbReference>
<comment type="catalytic activity">
    <reaction evidence="11">
        <text>a ribonucleoside 5'-diphosphate + ATP = a ribonucleoside 5'-triphosphate + ADP</text>
        <dbReference type="Rhea" id="RHEA:18113"/>
        <dbReference type="ChEBI" id="CHEBI:30616"/>
        <dbReference type="ChEBI" id="CHEBI:57930"/>
        <dbReference type="ChEBI" id="CHEBI:61557"/>
        <dbReference type="ChEBI" id="CHEBI:456216"/>
        <dbReference type="EC" id="2.7.4.6"/>
    </reaction>
</comment>
<keyword evidence="2 11" id="KW-0963">Cytoplasm</keyword>
<evidence type="ECO:0000256" key="3">
    <source>
        <dbReference type="ARBA" id="ARBA00022553"/>
    </source>
</evidence>
<dbReference type="RefSeq" id="WP_328517222.1">
    <property type="nucleotide sequence ID" value="NZ_JANRMI010000001.1"/>
</dbReference>
<dbReference type="Gene3D" id="3.30.70.141">
    <property type="entry name" value="Nucleoside diphosphate kinase-like domain"/>
    <property type="match status" value="1"/>
</dbReference>
<evidence type="ECO:0000256" key="13">
    <source>
        <dbReference type="RuleBase" id="RU004011"/>
    </source>
</evidence>
<evidence type="ECO:0000256" key="14">
    <source>
        <dbReference type="RuleBase" id="RU004013"/>
    </source>
</evidence>
<comment type="subcellular location">
    <subcellularLocation>
        <location evidence="11">Cytoplasm</location>
    </subcellularLocation>
</comment>
<dbReference type="EMBL" id="JANRMI010000001">
    <property type="protein sequence ID" value="MDG0815013.1"/>
    <property type="molecule type" value="Genomic_DNA"/>
</dbReference>
<feature type="binding site" evidence="11 12">
    <location>
        <position position="87"/>
    </location>
    <ligand>
        <name>ATP</name>
        <dbReference type="ChEBI" id="CHEBI:30616"/>
    </ligand>
</feature>
<accession>A0ABT6DIU2</accession>
<dbReference type="GO" id="GO:0004550">
    <property type="term" value="F:nucleoside diphosphate kinase activity"/>
    <property type="evidence" value="ECO:0007669"/>
    <property type="project" value="UniProtKB-EC"/>
</dbReference>
<dbReference type="Proteomes" id="UP001152321">
    <property type="component" value="Unassembled WGS sequence"/>
</dbReference>
<evidence type="ECO:0000256" key="1">
    <source>
        <dbReference type="ARBA" id="ARBA00008142"/>
    </source>
</evidence>
<keyword evidence="7 11" id="KW-0418">Kinase</keyword>
<feature type="binding site" evidence="11 12">
    <location>
        <position position="93"/>
    </location>
    <ligand>
        <name>ATP</name>
        <dbReference type="ChEBI" id="CHEBI:30616"/>
    </ligand>
</feature>
<evidence type="ECO:0000313" key="16">
    <source>
        <dbReference type="EMBL" id="MDG0815013.1"/>
    </source>
</evidence>
<keyword evidence="8 11" id="KW-0067">ATP-binding</keyword>
<name>A0ABT6DIU2_9BACT</name>
<comment type="cofactor">
    <cofactor evidence="11">
        <name>Mg(2+)</name>
        <dbReference type="ChEBI" id="CHEBI:18420"/>
    </cofactor>
</comment>
<dbReference type="SMART" id="SM00562">
    <property type="entry name" value="NDK"/>
    <property type="match status" value="1"/>
</dbReference>
<reference evidence="16" key="1">
    <citation type="submission" date="2022-08" db="EMBL/GenBank/DDBJ databases">
        <title>Novel Bdellovibrio Species Isolated from Svalbard: Designation Bdellovibrio svalbardensis.</title>
        <authorList>
            <person name="Mitchell R.J."/>
            <person name="Choi S.Y."/>
        </authorList>
    </citation>
    <scope>NUCLEOTIDE SEQUENCE</scope>
    <source>
        <strain evidence="16">PAP01</strain>
    </source>
</reference>
<keyword evidence="3 11" id="KW-0597">Phosphoprotein</keyword>
<evidence type="ECO:0000256" key="8">
    <source>
        <dbReference type="ARBA" id="ARBA00022840"/>
    </source>
</evidence>
<comment type="similarity">
    <text evidence="1 11 12 13">Belongs to the NDK family.</text>
</comment>
<gene>
    <name evidence="11 16" type="primary">ndk</name>
    <name evidence="16" type="ORF">NWE73_01470</name>
</gene>
<evidence type="ECO:0000259" key="15">
    <source>
        <dbReference type="SMART" id="SM00562"/>
    </source>
</evidence>
<proteinExistence type="inferred from homology"/>
<feature type="binding site" evidence="11 12">
    <location>
        <position position="11"/>
    </location>
    <ligand>
        <name>ATP</name>
        <dbReference type="ChEBI" id="CHEBI:30616"/>
    </ligand>
</feature>
<evidence type="ECO:0000256" key="7">
    <source>
        <dbReference type="ARBA" id="ARBA00022777"/>
    </source>
</evidence>
<comment type="catalytic activity">
    <reaction evidence="11 14">
        <text>a 2'-deoxyribonucleoside 5'-diphosphate + ATP = a 2'-deoxyribonucleoside 5'-triphosphate + ADP</text>
        <dbReference type="Rhea" id="RHEA:44640"/>
        <dbReference type="ChEBI" id="CHEBI:30616"/>
        <dbReference type="ChEBI" id="CHEBI:61560"/>
        <dbReference type="ChEBI" id="CHEBI:73316"/>
        <dbReference type="ChEBI" id="CHEBI:456216"/>
        <dbReference type="EC" id="2.7.4.6"/>
    </reaction>
</comment>
<feature type="binding site" evidence="11 12">
    <location>
        <position position="114"/>
    </location>
    <ligand>
        <name>ATP</name>
        <dbReference type="ChEBI" id="CHEBI:30616"/>
    </ligand>
</feature>
<evidence type="ECO:0000256" key="12">
    <source>
        <dbReference type="PROSITE-ProRule" id="PRU00706"/>
    </source>
</evidence>
<comment type="function">
    <text evidence="11">Major role in the synthesis of nucleoside triphosphates other than ATP. The ATP gamma phosphate is transferred to the NDP beta phosphate via a ping-pong mechanism, using a phosphorylated active-site intermediate.</text>
</comment>
<keyword evidence="4 11" id="KW-0808">Transferase</keyword>
<comment type="subunit">
    <text evidence="11">Homotetramer.</text>
</comment>
<evidence type="ECO:0000256" key="4">
    <source>
        <dbReference type="ARBA" id="ARBA00022679"/>
    </source>
</evidence>
<dbReference type="EC" id="2.7.4.6" evidence="11 14"/>
<dbReference type="InterPro" id="IPR001564">
    <property type="entry name" value="Nucleoside_diP_kinase"/>
</dbReference>
<dbReference type="PROSITE" id="PS00469">
    <property type="entry name" value="NDPK"/>
    <property type="match status" value="1"/>
</dbReference>
<evidence type="ECO:0000256" key="10">
    <source>
        <dbReference type="ARBA" id="ARBA00023080"/>
    </source>
</evidence>
<dbReference type="PRINTS" id="PR01243">
    <property type="entry name" value="NUCDPKINASE"/>
</dbReference>
<dbReference type="NCBIfam" id="NF001908">
    <property type="entry name" value="PRK00668.1"/>
    <property type="match status" value="1"/>
</dbReference>
<sequence length="141" mass="15154">MAIEQTFSIIKPNAMKKNAIGDIVSMFEANGLKIAAAKITVLTADKAGEFYAEHKARPFFGELVSFMTSGPVMLMCLQGEGAVLKNREIMGATDPKKANAGTIRSKFGDNVGENAVHGSDSVESAARELALFFEKHEICNV</sequence>
<dbReference type="InterPro" id="IPR023005">
    <property type="entry name" value="Nucleoside_diP_kinase_AS"/>
</dbReference>
<keyword evidence="17" id="KW-1185">Reference proteome</keyword>
<evidence type="ECO:0000313" key="17">
    <source>
        <dbReference type="Proteomes" id="UP001152321"/>
    </source>
</evidence>